<reference evidence="1 2" key="1">
    <citation type="submission" date="2018-06" db="EMBL/GenBank/DDBJ databases">
        <title>Genomic Encyclopedia of Archaeal and Bacterial Type Strains, Phase II (KMG-II): from individual species to whole genera.</title>
        <authorList>
            <person name="Goeker M."/>
        </authorList>
    </citation>
    <scope>NUCLEOTIDE SEQUENCE [LARGE SCALE GENOMIC DNA]</scope>
    <source>
        <strain evidence="1 2">DSM 6779</strain>
    </source>
</reference>
<evidence type="ECO:0000313" key="1">
    <source>
        <dbReference type="EMBL" id="PZX18060.1"/>
    </source>
</evidence>
<sequence length="263" mass="30596">MPSLVTLRFCRSTAKDFKELLTRCKRFDGFSQDGDRYQLSITSPNELLQHWSDFMVLATRLPKLSGSSATFMGDDVVPFTPELFYKIQDSLYYCYHNGYQSTSFRGQFCDSDWGCKHLNKMLRYLPADRWQSVRHWYRYGRYVAGEWMIDKGAIFQALKTEAELKRLSVCPVFSLQSIKAIVDQLPDKITIDHTWQVLTRSEVTERGIVDVPYMILPNPPVQHDIEPFSDAPDEDVPPPMPNVADVDKWTEEEINRFLDGMKR</sequence>
<keyword evidence="2" id="KW-1185">Reference proteome</keyword>
<name>A0A2W7NDP0_9BACT</name>
<proteinExistence type="predicted"/>
<evidence type="ECO:0000313" key="2">
    <source>
        <dbReference type="Proteomes" id="UP000249239"/>
    </source>
</evidence>
<dbReference type="EMBL" id="QKZK01000007">
    <property type="protein sequence ID" value="PZX18060.1"/>
    <property type="molecule type" value="Genomic_DNA"/>
</dbReference>
<gene>
    <name evidence="1" type="ORF">LX69_01096</name>
</gene>
<accession>A0A2W7NDP0</accession>
<dbReference type="OrthoDB" id="1435912at2"/>
<organism evidence="1 2">
    <name type="scientific">Breznakibacter xylanolyticus</name>
    <dbReference type="NCBI Taxonomy" id="990"/>
    <lineage>
        <taxon>Bacteria</taxon>
        <taxon>Pseudomonadati</taxon>
        <taxon>Bacteroidota</taxon>
        <taxon>Bacteroidia</taxon>
        <taxon>Marinilabiliales</taxon>
        <taxon>Marinilabiliaceae</taxon>
        <taxon>Breznakibacter</taxon>
    </lineage>
</organism>
<dbReference type="AlphaFoldDB" id="A0A2W7NDP0"/>
<dbReference type="Proteomes" id="UP000249239">
    <property type="component" value="Unassembled WGS sequence"/>
</dbReference>
<comment type="caution">
    <text evidence="1">The sequence shown here is derived from an EMBL/GenBank/DDBJ whole genome shotgun (WGS) entry which is preliminary data.</text>
</comment>
<protein>
    <submittedName>
        <fullName evidence="1">Uncharacterized protein</fullName>
    </submittedName>
</protein>
<dbReference type="RefSeq" id="WP_111444807.1">
    <property type="nucleotide sequence ID" value="NZ_QKZK01000007.1"/>
</dbReference>